<proteinExistence type="predicted"/>
<evidence type="ECO:0000313" key="2">
    <source>
        <dbReference type="EMBL" id="SHJ61512.1"/>
    </source>
</evidence>
<accession>A0A1M6KRF8</accession>
<dbReference type="Pfam" id="PF07963">
    <property type="entry name" value="N_methyl"/>
    <property type="match status" value="1"/>
</dbReference>
<evidence type="ECO:0000313" key="3">
    <source>
        <dbReference type="Proteomes" id="UP000184386"/>
    </source>
</evidence>
<dbReference type="PROSITE" id="PS00409">
    <property type="entry name" value="PROKAR_NTER_METHYL"/>
    <property type="match status" value="1"/>
</dbReference>
<dbReference type="RefSeq" id="WP_073272663.1">
    <property type="nucleotide sequence ID" value="NZ_FRAC01000006.1"/>
</dbReference>
<keyword evidence="1" id="KW-0812">Transmembrane</keyword>
<dbReference type="AlphaFoldDB" id="A0A1M6KRF8"/>
<reference evidence="2 3" key="1">
    <citation type="submission" date="2016-11" db="EMBL/GenBank/DDBJ databases">
        <authorList>
            <person name="Jaros S."/>
            <person name="Januszkiewicz K."/>
            <person name="Wedrychowicz H."/>
        </authorList>
    </citation>
    <scope>NUCLEOTIDE SEQUENCE [LARGE SCALE GENOMIC DNA]</scope>
    <source>
        <strain evidence="2 3">DSM 15929</strain>
    </source>
</reference>
<sequence>MKKCNNRGISLIELIIGMAITSIIIAAIILFMSAGSRGYQAAQCEISLQTEAQTTMNRIRDCVLEGNNIRYDSTNAVLTIYHSSGNGAAAADTMEIIWFNGSDHNLYLYRTTAGEKNSVLADISRGSVTEDNLMGEYVKDFWILPEDGFTYDGTGASGTTLTVGLQLEYKGREYKLEEDMKLRNRIVNIP</sequence>
<keyword evidence="1" id="KW-0472">Membrane</keyword>
<keyword evidence="1" id="KW-1133">Transmembrane helix</keyword>
<evidence type="ECO:0000256" key="1">
    <source>
        <dbReference type="SAM" id="Phobius"/>
    </source>
</evidence>
<organism evidence="2 3">
    <name type="scientific">Anaerocolumna jejuensis DSM 15929</name>
    <dbReference type="NCBI Taxonomy" id="1121322"/>
    <lineage>
        <taxon>Bacteria</taxon>
        <taxon>Bacillati</taxon>
        <taxon>Bacillota</taxon>
        <taxon>Clostridia</taxon>
        <taxon>Lachnospirales</taxon>
        <taxon>Lachnospiraceae</taxon>
        <taxon>Anaerocolumna</taxon>
    </lineage>
</organism>
<dbReference type="Proteomes" id="UP000184386">
    <property type="component" value="Unassembled WGS sequence"/>
</dbReference>
<feature type="transmembrane region" description="Helical" evidence="1">
    <location>
        <begin position="12"/>
        <end position="34"/>
    </location>
</feature>
<dbReference type="InterPro" id="IPR012902">
    <property type="entry name" value="N_methyl_site"/>
</dbReference>
<dbReference type="EMBL" id="FRAC01000006">
    <property type="protein sequence ID" value="SHJ61512.1"/>
    <property type="molecule type" value="Genomic_DNA"/>
</dbReference>
<keyword evidence="3" id="KW-1185">Reference proteome</keyword>
<name>A0A1M6KRF8_9FIRM</name>
<protein>
    <submittedName>
        <fullName evidence="2">Type IV pilin N-term methylation site GFxxxE</fullName>
    </submittedName>
</protein>
<dbReference type="STRING" id="1121322.SAMN02745136_00553"/>
<dbReference type="OrthoDB" id="2082002at2"/>
<gene>
    <name evidence="2" type="ORF">SAMN02745136_00553</name>
</gene>